<reference evidence="2" key="1">
    <citation type="journal article" date="2022" name="bioRxiv">
        <title>Sequencing and chromosome-scale assembly of the giantPleurodeles waltlgenome.</title>
        <authorList>
            <person name="Brown T."/>
            <person name="Elewa A."/>
            <person name="Iarovenko S."/>
            <person name="Subramanian E."/>
            <person name="Araus A.J."/>
            <person name="Petzold A."/>
            <person name="Susuki M."/>
            <person name="Suzuki K.-i.T."/>
            <person name="Hayashi T."/>
            <person name="Toyoda A."/>
            <person name="Oliveira C."/>
            <person name="Osipova E."/>
            <person name="Leigh N.D."/>
            <person name="Simon A."/>
            <person name="Yun M.H."/>
        </authorList>
    </citation>
    <scope>NUCLEOTIDE SEQUENCE</scope>
    <source>
        <strain evidence="2">20211129_DDA</strain>
        <tissue evidence="2">Liver</tissue>
    </source>
</reference>
<dbReference type="AlphaFoldDB" id="A0AAV7R5X6"/>
<protein>
    <submittedName>
        <fullName evidence="2">Uncharacterized protein</fullName>
    </submittedName>
</protein>
<sequence length="103" mass="11154">TEFRFSIPCNALSGRHGNKDASCLTGNPDIRVPEALKVDNGLRTWCASEGRDARGDAEKEKGGHGDVGRHPTTEELRKSSVQDLAETEEVSEGRELRHVPGGT</sequence>
<evidence type="ECO:0000313" key="3">
    <source>
        <dbReference type="Proteomes" id="UP001066276"/>
    </source>
</evidence>
<gene>
    <name evidence="2" type="ORF">NDU88_013339</name>
</gene>
<feature type="compositionally biased region" description="Basic and acidic residues" evidence="1">
    <location>
        <begin position="91"/>
        <end position="103"/>
    </location>
</feature>
<keyword evidence="3" id="KW-1185">Reference proteome</keyword>
<organism evidence="2 3">
    <name type="scientific">Pleurodeles waltl</name>
    <name type="common">Iberian ribbed newt</name>
    <dbReference type="NCBI Taxonomy" id="8319"/>
    <lineage>
        <taxon>Eukaryota</taxon>
        <taxon>Metazoa</taxon>
        <taxon>Chordata</taxon>
        <taxon>Craniata</taxon>
        <taxon>Vertebrata</taxon>
        <taxon>Euteleostomi</taxon>
        <taxon>Amphibia</taxon>
        <taxon>Batrachia</taxon>
        <taxon>Caudata</taxon>
        <taxon>Salamandroidea</taxon>
        <taxon>Salamandridae</taxon>
        <taxon>Pleurodelinae</taxon>
        <taxon>Pleurodeles</taxon>
    </lineage>
</organism>
<feature type="region of interest" description="Disordered" evidence="1">
    <location>
        <begin position="50"/>
        <end position="103"/>
    </location>
</feature>
<name>A0AAV7R5X6_PLEWA</name>
<proteinExistence type="predicted"/>
<evidence type="ECO:0000313" key="2">
    <source>
        <dbReference type="EMBL" id="KAJ1147092.1"/>
    </source>
</evidence>
<accession>A0AAV7R5X6</accession>
<dbReference type="EMBL" id="JANPWB010000010">
    <property type="protein sequence ID" value="KAJ1147092.1"/>
    <property type="molecule type" value="Genomic_DNA"/>
</dbReference>
<comment type="caution">
    <text evidence="2">The sequence shown here is derived from an EMBL/GenBank/DDBJ whole genome shotgun (WGS) entry which is preliminary data.</text>
</comment>
<evidence type="ECO:0000256" key="1">
    <source>
        <dbReference type="SAM" id="MobiDB-lite"/>
    </source>
</evidence>
<feature type="non-terminal residue" evidence="2">
    <location>
        <position position="1"/>
    </location>
</feature>
<dbReference type="Proteomes" id="UP001066276">
    <property type="component" value="Chromosome 6"/>
</dbReference>
<feature type="compositionally biased region" description="Basic and acidic residues" evidence="1">
    <location>
        <begin position="50"/>
        <end position="80"/>
    </location>
</feature>